<organism evidence="3 4">
    <name type="scientific">Paspalum notatum var. saurae</name>
    <dbReference type="NCBI Taxonomy" id="547442"/>
    <lineage>
        <taxon>Eukaryota</taxon>
        <taxon>Viridiplantae</taxon>
        <taxon>Streptophyta</taxon>
        <taxon>Embryophyta</taxon>
        <taxon>Tracheophyta</taxon>
        <taxon>Spermatophyta</taxon>
        <taxon>Magnoliopsida</taxon>
        <taxon>Liliopsida</taxon>
        <taxon>Poales</taxon>
        <taxon>Poaceae</taxon>
        <taxon>PACMAD clade</taxon>
        <taxon>Panicoideae</taxon>
        <taxon>Andropogonodae</taxon>
        <taxon>Paspaleae</taxon>
        <taxon>Paspalinae</taxon>
        <taxon>Paspalum</taxon>
    </lineage>
</organism>
<reference evidence="3 4" key="1">
    <citation type="submission" date="2024-02" db="EMBL/GenBank/DDBJ databases">
        <title>High-quality chromosome-scale genome assembly of Pensacola bahiagrass (Paspalum notatum Flugge var. saurae).</title>
        <authorList>
            <person name="Vega J.M."/>
            <person name="Podio M."/>
            <person name="Orjuela J."/>
            <person name="Siena L.A."/>
            <person name="Pessino S.C."/>
            <person name="Combes M.C."/>
            <person name="Mariac C."/>
            <person name="Albertini E."/>
            <person name="Pupilli F."/>
            <person name="Ortiz J.P.A."/>
            <person name="Leblanc O."/>
        </authorList>
    </citation>
    <scope>NUCLEOTIDE SEQUENCE [LARGE SCALE GENOMIC DNA]</scope>
    <source>
        <strain evidence="3">R1</strain>
        <tissue evidence="3">Leaf</tissue>
    </source>
</reference>
<gene>
    <name evidence="3" type="ORF">U9M48_032051</name>
</gene>
<name>A0AAQ3U3W1_PASNO</name>
<dbReference type="InterPro" id="IPR012337">
    <property type="entry name" value="RNaseH-like_sf"/>
</dbReference>
<dbReference type="InterPro" id="IPR025525">
    <property type="entry name" value="hAT-like_transposase_RNase-H"/>
</dbReference>
<sequence length="297" mass="34141">MLKTIRFYNIEDKLFSITLDNEGANKSMMDLLRPNLLAKRMLPCDGDLFHTRCACHVLNLIVKDGLIEVDGAISDIRESVKYTRASQSRKEKFEEIIRDLGINCRSRPSLDVVTRWNSTCDMLESALPFKDVFYELKQQDPNYIYCPSLGDWQRAKVVCSLSSRKPQKLSGSLYPTSNLYFHEIWNVNQVLEKEKSSPNAIISAMVVEMEKKFEKYWKISYVTNCIPVILDPRFKLGFIEFRLNQAYGVEAGVHIAKVDKAIRNLFSWYSSQMGETSGSSTQDNDSEREGNSHSWSD</sequence>
<protein>
    <recommendedName>
        <fullName evidence="2">hAT-like transposase RNase-H fold domain-containing protein</fullName>
    </recommendedName>
</protein>
<dbReference type="SUPFAM" id="SSF53098">
    <property type="entry name" value="Ribonuclease H-like"/>
    <property type="match status" value="1"/>
</dbReference>
<feature type="compositionally biased region" description="Polar residues" evidence="1">
    <location>
        <begin position="274"/>
        <end position="283"/>
    </location>
</feature>
<evidence type="ECO:0000313" key="4">
    <source>
        <dbReference type="Proteomes" id="UP001341281"/>
    </source>
</evidence>
<accession>A0AAQ3U3W1</accession>
<evidence type="ECO:0000256" key="1">
    <source>
        <dbReference type="SAM" id="MobiDB-lite"/>
    </source>
</evidence>
<dbReference type="GO" id="GO:0003677">
    <property type="term" value="F:DNA binding"/>
    <property type="evidence" value="ECO:0007669"/>
    <property type="project" value="InterPro"/>
</dbReference>
<feature type="region of interest" description="Disordered" evidence="1">
    <location>
        <begin position="274"/>
        <end position="297"/>
    </location>
</feature>
<dbReference type="Pfam" id="PF14372">
    <property type="entry name" value="hAT-like_RNase-H"/>
    <property type="match status" value="1"/>
</dbReference>
<dbReference type="AlphaFoldDB" id="A0AAQ3U3W1"/>
<feature type="domain" description="hAT-like transposase RNase-H fold" evidence="2">
    <location>
        <begin position="170"/>
        <end position="269"/>
    </location>
</feature>
<keyword evidence="4" id="KW-1185">Reference proteome</keyword>
<proteinExistence type="predicted"/>
<evidence type="ECO:0000313" key="3">
    <source>
        <dbReference type="EMBL" id="WVZ85094.1"/>
    </source>
</evidence>
<dbReference type="Proteomes" id="UP001341281">
    <property type="component" value="Chromosome 07"/>
</dbReference>
<evidence type="ECO:0000259" key="2">
    <source>
        <dbReference type="Pfam" id="PF14372"/>
    </source>
</evidence>
<dbReference type="EMBL" id="CP144751">
    <property type="protein sequence ID" value="WVZ85094.1"/>
    <property type="molecule type" value="Genomic_DNA"/>
</dbReference>
<dbReference type="PANTHER" id="PTHR23272">
    <property type="entry name" value="BED FINGER-RELATED"/>
    <property type="match status" value="1"/>
</dbReference>
<feature type="compositionally biased region" description="Basic and acidic residues" evidence="1">
    <location>
        <begin position="285"/>
        <end position="297"/>
    </location>
</feature>
<dbReference type="PANTHER" id="PTHR23272:SF184">
    <property type="entry name" value="OS03G0311250 PROTEIN"/>
    <property type="match status" value="1"/>
</dbReference>